<reference evidence="1 2" key="1">
    <citation type="journal article" date="2013" name="Syst. Appl. Microbiol.">
        <title>Phylogenetic position and virulence apparatus of the pear flower necrosis pathogen Erwinia piriflorinigrans CFBP 5888T as assessed by comparative genomics.</title>
        <authorList>
            <person name="Smits T.H."/>
            <person name="Rezzonico F."/>
            <person name="Lopez M.M."/>
            <person name="Blom J."/>
            <person name="Goesmann A."/>
            <person name="Frey J.E."/>
            <person name="Duffy B."/>
        </authorList>
    </citation>
    <scope>NUCLEOTIDE SEQUENCE [LARGE SCALE GENOMIC DNA]</scope>
    <source>
        <strain evidence="2">CFBP5888</strain>
    </source>
</reference>
<keyword evidence="2" id="KW-1185">Reference proteome</keyword>
<dbReference type="AlphaFoldDB" id="V5Z6I4"/>
<evidence type="ECO:0000313" key="2">
    <source>
        <dbReference type="Proteomes" id="UP000018217"/>
    </source>
</evidence>
<gene>
    <name evidence="1" type="ORF">EPIR_1270</name>
</gene>
<proteinExistence type="predicted"/>
<organism evidence="1 2">
    <name type="scientific">Erwinia piriflorinigrans CFBP 5888</name>
    <dbReference type="NCBI Taxonomy" id="1161919"/>
    <lineage>
        <taxon>Bacteria</taxon>
        <taxon>Pseudomonadati</taxon>
        <taxon>Pseudomonadota</taxon>
        <taxon>Gammaproteobacteria</taxon>
        <taxon>Enterobacterales</taxon>
        <taxon>Erwiniaceae</taxon>
        <taxon>Erwinia</taxon>
    </lineage>
</organism>
<dbReference type="EMBL" id="CAHS01000013">
    <property type="protein sequence ID" value="CCG86635.1"/>
    <property type="molecule type" value="Genomic_DNA"/>
</dbReference>
<dbReference type="Proteomes" id="UP000018217">
    <property type="component" value="Unassembled WGS sequence"/>
</dbReference>
<accession>V5Z6I4</accession>
<name>V5Z6I4_9GAMM</name>
<comment type="caution">
    <text evidence="1">The sequence shown here is derived from an EMBL/GenBank/DDBJ whole genome shotgun (WGS) entry which is preliminary data.</text>
</comment>
<evidence type="ECO:0000313" key="1">
    <source>
        <dbReference type="EMBL" id="CCG86635.1"/>
    </source>
</evidence>
<sequence length="67" mass="7783">MTGQMYDSAKVMLSRRVPYLTQMKKNQRKKVKNEIPGMHLFLFIPDRQSDMNNNMAEIDVKKPPEGG</sequence>
<protein>
    <submittedName>
        <fullName evidence="1">Uncharacterized protein</fullName>
    </submittedName>
</protein>